<organism evidence="16 17">
    <name type="scientific">Aquisphaera giovannonii</name>
    <dbReference type="NCBI Taxonomy" id="406548"/>
    <lineage>
        <taxon>Bacteria</taxon>
        <taxon>Pseudomonadati</taxon>
        <taxon>Planctomycetota</taxon>
        <taxon>Planctomycetia</taxon>
        <taxon>Isosphaerales</taxon>
        <taxon>Isosphaeraceae</taxon>
        <taxon>Aquisphaera</taxon>
    </lineage>
</organism>
<evidence type="ECO:0000256" key="8">
    <source>
        <dbReference type="ARBA" id="ARBA00034617"/>
    </source>
</evidence>
<evidence type="ECO:0000256" key="13">
    <source>
        <dbReference type="SAM" id="MobiDB-lite"/>
    </source>
</evidence>
<evidence type="ECO:0000256" key="5">
    <source>
        <dbReference type="ARBA" id="ARBA00022840"/>
    </source>
</evidence>
<dbReference type="KEGG" id="agv:OJF2_65650"/>
<evidence type="ECO:0000256" key="11">
    <source>
        <dbReference type="ARBA" id="ARBA00048988"/>
    </source>
</evidence>
<evidence type="ECO:0000256" key="1">
    <source>
        <dbReference type="ARBA" id="ARBA00009922"/>
    </source>
</evidence>
<name>A0A5B9WCL2_9BACT</name>
<evidence type="ECO:0000259" key="14">
    <source>
        <dbReference type="PROSITE" id="PS51198"/>
    </source>
</evidence>
<dbReference type="PANTHER" id="PTHR11070">
    <property type="entry name" value="UVRD / RECB / PCRA DNA HELICASE FAMILY MEMBER"/>
    <property type="match status" value="1"/>
</dbReference>
<dbReference type="Gene3D" id="1.10.10.160">
    <property type="match status" value="1"/>
</dbReference>
<dbReference type="InterPro" id="IPR014017">
    <property type="entry name" value="DNA_helicase_UvrD-like_C"/>
</dbReference>
<dbReference type="GO" id="GO:0005524">
    <property type="term" value="F:ATP binding"/>
    <property type="evidence" value="ECO:0007669"/>
    <property type="project" value="UniProtKB-UniRule"/>
</dbReference>
<evidence type="ECO:0000259" key="15">
    <source>
        <dbReference type="PROSITE" id="PS51217"/>
    </source>
</evidence>
<evidence type="ECO:0000313" key="16">
    <source>
        <dbReference type="EMBL" id="QEH37969.1"/>
    </source>
</evidence>
<feature type="domain" description="UvrD-like helicase C-terminal" evidence="15">
    <location>
        <begin position="282"/>
        <end position="556"/>
    </location>
</feature>
<keyword evidence="17" id="KW-1185">Reference proteome</keyword>
<dbReference type="Pfam" id="PF00580">
    <property type="entry name" value="UvrD-helicase"/>
    <property type="match status" value="1"/>
</dbReference>
<dbReference type="OrthoDB" id="9810135at2"/>
<keyword evidence="5 12" id="KW-0067">ATP-binding</keyword>
<dbReference type="GO" id="GO:0016887">
    <property type="term" value="F:ATP hydrolysis activity"/>
    <property type="evidence" value="ECO:0007669"/>
    <property type="project" value="RHEA"/>
</dbReference>
<keyword evidence="6" id="KW-0238">DNA-binding</keyword>
<dbReference type="PROSITE" id="PS51198">
    <property type="entry name" value="UVRD_HELICASE_ATP_BIND"/>
    <property type="match status" value="1"/>
</dbReference>
<feature type="region of interest" description="Disordered" evidence="13">
    <location>
        <begin position="635"/>
        <end position="695"/>
    </location>
</feature>
<evidence type="ECO:0000256" key="4">
    <source>
        <dbReference type="ARBA" id="ARBA00022806"/>
    </source>
</evidence>
<keyword evidence="4 12" id="KW-0347">Helicase</keyword>
<dbReference type="EC" id="5.6.2.4" evidence="9"/>
<dbReference type="Pfam" id="PF13361">
    <property type="entry name" value="UvrD_C"/>
    <property type="match status" value="1"/>
</dbReference>
<evidence type="ECO:0000256" key="6">
    <source>
        <dbReference type="ARBA" id="ARBA00023125"/>
    </source>
</evidence>
<protein>
    <recommendedName>
        <fullName evidence="9">DNA 3'-5' helicase</fullName>
        <ecNumber evidence="9">5.6.2.4</ecNumber>
    </recommendedName>
    <alternativeName>
        <fullName evidence="10">DNA 3'-5' helicase II</fullName>
    </alternativeName>
</protein>
<dbReference type="InterPro" id="IPR014016">
    <property type="entry name" value="UvrD-like_ATP-bd"/>
</dbReference>
<dbReference type="GO" id="GO:0000725">
    <property type="term" value="P:recombinational repair"/>
    <property type="evidence" value="ECO:0007669"/>
    <property type="project" value="TreeGrafter"/>
</dbReference>
<dbReference type="CDD" id="cd17932">
    <property type="entry name" value="DEXQc_UvrD"/>
    <property type="match status" value="1"/>
</dbReference>
<keyword evidence="3 12" id="KW-0378">Hydrolase</keyword>
<comment type="catalytic activity">
    <reaction evidence="8">
        <text>Couples ATP hydrolysis with the unwinding of duplex DNA by translocating in the 3'-5' direction.</text>
        <dbReference type="EC" id="5.6.2.4"/>
    </reaction>
</comment>
<keyword evidence="7" id="KW-0413">Isomerase</keyword>
<dbReference type="CDD" id="cd18807">
    <property type="entry name" value="SF1_C_UvrD"/>
    <property type="match status" value="1"/>
</dbReference>
<dbReference type="EMBL" id="CP042997">
    <property type="protein sequence ID" value="QEH37969.1"/>
    <property type="molecule type" value="Genomic_DNA"/>
</dbReference>
<comment type="catalytic activity">
    <reaction evidence="11">
        <text>ATP + H2O = ADP + phosphate + H(+)</text>
        <dbReference type="Rhea" id="RHEA:13065"/>
        <dbReference type="ChEBI" id="CHEBI:15377"/>
        <dbReference type="ChEBI" id="CHEBI:15378"/>
        <dbReference type="ChEBI" id="CHEBI:30616"/>
        <dbReference type="ChEBI" id="CHEBI:43474"/>
        <dbReference type="ChEBI" id="CHEBI:456216"/>
        <dbReference type="EC" id="5.6.2.4"/>
    </reaction>
</comment>
<dbReference type="RefSeq" id="WP_148597464.1">
    <property type="nucleotide sequence ID" value="NZ_CP042997.1"/>
</dbReference>
<dbReference type="Proteomes" id="UP000324233">
    <property type="component" value="Chromosome"/>
</dbReference>
<dbReference type="FunFam" id="1.10.486.10:FF:000003">
    <property type="entry name" value="ATP-dependent DNA helicase"/>
    <property type="match status" value="1"/>
</dbReference>
<dbReference type="GO" id="GO:0003677">
    <property type="term" value="F:DNA binding"/>
    <property type="evidence" value="ECO:0007669"/>
    <property type="project" value="UniProtKB-KW"/>
</dbReference>
<evidence type="ECO:0000313" key="17">
    <source>
        <dbReference type="Proteomes" id="UP000324233"/>
    </source>
</evidence>
<reference evidence="16 17" key="1">
    <citation type="submission" date="2019-08" db="EMBL/GenBank/DDBJ databases">
        <title>Deep-cultivation of Planctomycetes and their phenomic and genomic characterization uncovers novel biology.</title>
        <authorList>
            <person name="Wiegand S."/>
            <person name="Jogler M."/>
            <person name="Boedeker C."/>
            <person name="Pinto D."/>
            <person name="Vollmers J."/>
            <person name="Rivas-Marin E."/>
            <person name="Kohn T."/>
            <person name="Peeters S.H."/>
            <person name="Heuer A."/>
            <person name="Rast P."/>
            <person name="Oberbeckmann S."/>
            <person name="Bunk B."/>
            <person name="Jeske O."/>
            <person name="Meyerdierks A."/>
            <person name="Storesund J.E."/>
            <person name="Kallscheuer N."/>
            <person name="Luecker S."/>
            <person name="Lage O.M."/>
            <person name="Pohl T."/>
            <person name="Merkel B.J."/>
            <person name="Hornburger P."/>
            <person name="Mueller R.-W."/>
            <person name="Bruemmer F."/>
            <person name="Labrenz M."/>
            <person name="Spormann A.M."/>
            <person name="Op den Camp H."/>
            <person name="Overmann J."/>
            <person name="Amann R."/>
            <person name="Jetten M.S.M."/>
            <person name="Mascher T."/>
            <person name="Medema M.H."/>
            <person name="Devos D.P."/>
            <person name="Kaster A.-K."/>
            <person name="Ovreas L."/>
            <person name="Rohde M."/>
            <person name="Galperin M.Y."/>
            <person name="Jogler C."/>
        </authorList>
    </citation>
    <scope>NUCLEOTIDE SEQUENCE [LARGE SCALE GENOMIC DNA]</scope>
    <source>
        <strain evidence="16 17">OJF2</strain>
    </source>
</reference>
<feature type="binding site" evidence="12">
    <location>
        <begin position="26"/>
        <end position="33"/>
    </location>
    <ligand>
        <name>ATP</name>
        <dbReference type="ChEBI" id="CHEBI:30616"/>
    </ligand>
</feature>
<dbReference type="GO" id="GO:0043138">
    <property type="term" value="F:3'-5' DNA helicase activity"/>
    <property type="evidence" value="ECO:0007669"/>
    <property type="project" value="UniProtKB-EC"/>
</dbReference>
<gene>
    <name evidence="16" type="primary">pcrA_2</name>
    <name evidence="16" type="ORF">OJF2_65650</name>
</gene>
<evidence type="ECO:0000256" key="7">
    <source>
        <dbReference type="ARBA" id="ARBA00023235"/>
    </source>
</evidence>
<evidence type="ECO:0000256" key="10">
    <source>
        <dbReference type="ARBA" id="ARBA00034923"/>
    </source>
</evidence>
<dbReference type="GO" id="GO:0033202">
    <property type="term" value="C:DNA helicase complex"/>
    <property type="evidence" value="ECO:0007669"/>
    <property type="project" value="TreeGrafter"/>
</dbReference>
<evidence type="ECO:0000256" key="3">
    <source>
        <dbReference type="ARBA" id="ARBA00022801"/>
    </source>
</evidence>
<evidence type="ECO:0000256" key="9">
    <source>
        <dbReference type="ARBA" id="ARBA00034808"/>
    </source>
</evidence>
<dbReference type="InterPro" id="IPR027417">
    <property type="entry name" value="P-loop_NTPase"/>
</dbReference>
<evidence type="ECO:0000256" key="12">
    <source>
        <dbReference type="PROSITE-ProRule" id="PRU00560"/>
    </source>
</evidence>
<dbReference type="SUPFAM" id="SSF52540">
    <property type="entry name" value="P-loop containing nucleoside triphosphate hydrolases"/>
    <property type="match status" value="1"/>
</dbReference>
<sequence>MDLLSDLTPEQRAAVTHIDGPLLVLAGAGSGKTRVITRRVARLLDSGIAPENILAITFTNKAAGEMRERIEALAPGSRVWVGTFHGFCARLLRSYARLVGIEPGFTIYDQADRLRAVKDVLEQLAGDEARVTPERVESAISRAKNDLVTPQALRRRARDEDEGLTAKAYAAYEEKLRACSAVDFDDLLVHVVRILKENPDVRASLDGRYRYVLVDEYQDTNLAQYAIVRALSVDHPNLCVTGDPDQSIYGWRGANLSNILEFEHDYPGCRVVKLERNYRSTKNILSAADQLIRHNRDRKPKSLLTENPQGAPVNLTILARETDEAEAVAAKIAGLVREGEYNYSDVAVFCRMTALTRPIEQALRSARIPYQIVGGVSFYERQEVKDILSYLGLMANPKDDLAFARVVNVPARGLGKTSLDHLVKAARDRGLPLLAMARQADQAEGLKDKAVRGFRDFARLVDELRALCDHPAEEVIRQVLERTNYPDYLKANSDDKGEDRLANLDELVSAAHEFELEHPESQVHDFLADITLASPIDRWDEQTGAVTLMTLHAAKGLEFPVVFIVALEEGLLPHSRANNNDKELEEERRLLFVGITRARRELYLSRSRIRTFRGQQQATFPSRFLDELPLDEMEMNDRSGISDPQYPPPRGNGSGSWTRRPDAYPAPRSSPGGFRLTTAAQLSGSGGGPASPADLDALRPGVTVIHPEFGMGRITAVDGAGPRRKGTVAFATGQSRTFVLAMAPLKPLVRTGGTGPARSG</sequence>
<accession>A0A5B9WCL2</accession>
<dbReference type="AlphaFoldDB" id="A0A5B9WCL2"/>
<keyword evidence="2 12" id="KW-0547">Nucleotide-binding</keyword>
<dbReference type="InterPro" id="IPR000212">
    <property type="entry name" value="DNA_helicase_UvrD/REP"/>
</dbReference>
<comment type="similarity">
    <text evidence="1">Belongs to the helicase family. UvrD subfamily.</text>
</comment>
<dbReference type="Gene3D" id="3.40.50.300">
    <property type="entry name" value="P-loop containing nucleotide triphosphate hydrolases"/>
    <property type="match status" value="2"/>
</dbReference>
<dbReference type="PROSITE" id="PS51217">
    <property type="entry name" value="UVRD_HELICASE_CTER"/>
    <property type="match status" value="1"/>
</dbReference>
<dbReference type="InterPro" id="IPR013986">
    <property type="entry name" value="DExx_box_DNA_helicase_dom_sf"/>
</dbReference>
<proteinExistence type="inferred from homology"/>
<dbReference type="PANTHER" id="PTHR11070:SF2">
    <property type="entry name" value="ATP-DEPENDENT DNA HELICASE SRS2"/>
    <property type="match status" value="1"/>
</dbReference>
<dbReference type="GO" id="GO:0005829">
    <property type="term" value="C:cytosol"/>
    <property type="evidence" value="ECO:0007669"/>
    <property type="project" value="TreeGrafter"/>
</dbReference>
<evidence type="ECO:0000256" key="2">
    <source>
        <dbReference type="ARBA" id="ARBA00022741"/>
    </source>
</evidence>
<dbReference type="Gene3D" id="1.10.486.10">
    <property type="entry name" value="PCRA, domain 4"/>
    <property type="match status" value="1"/>
</dbReference>
<feature type="domain" description="UvrD-like helicase ATP-binding" evidence="14">
    <location>
        <begin position="5"/>
        <end position="281"/>
    </location>
</feature>